<feature type="compositionally biased region" description="Low complexity" evidence="1">
    <location>
        <begin position="93"/>
        <end position="111"/>
    </location>
</feature>
<feature type="region of interest" description="Disordered" evidence="1">
    <location>
        <begin position="342"/>
        <end position="377"/>
    </location>
</feature>
<name>A0A9W5TD59_BABOV</name>
<proteinExistence type="predicted"/>
<evidence type="ECO:0000313" key="2">
    <source>
        <dbReference type="EMBL" id="GFE54257.1"/>
    </source>
</evidence>
<feature type="compositionally biased region" description="Polar residues" evidence="1">
    <location>
        <begin position="365"/>
        <end position="374"/>
    </location>
</feature>
<dbReference type="AlphaFoldDB" id="A0A9W5TD59"/>
<comment type="caution">
    <text evidence="2">The sequence shown here is derived from an EMBL/GenBank/DDBJ whole genome shotgun (WGS) entry which is preliminary data.</text>
</comment>
<organism evidence="2 3">
    <name type="scientific">Babesia ovis</name>
    <dbReference type="NCBI Taxonomy" id="5869"/>
    <lineage>
        <taxon>Eukaryota</taxon>
        <taxon>Sar</taxon>
        <taxon>Alveolata</taxon>
        <taxon>Apicomplexa</taxon>
        <taxon>Aconoidasida</taxon>
        <taxon>Piroplasmida</taxon>
        <taxon>Babesiidae</taxon>
        <taxon>Babesia</taxon>
    </lineage>
</organism>
<accession>A0A9W5TD59</accession>
<feature type="compositionally biased region" description="Basic and acidic residues" evidence="1">
    <location>
        <begin position="568"/>
        <end position="581"/>
    </location>
</feature>
<feature type="region of interest" description="Disordered" evidence="1">
    <location>
        <begin position="90"/>
        <end position="111"/>
    </location>
</feature>
<gene>
    <name evidence="2" type="ORF">BaOVIS_016610</name>
</gene>
<evidence type="ECO:0000256" key="1">
    <source>
        <dbReference type="SAM" id="MobiDB-lite"/>
    </source>
</evidence>
<dbReference type="OrthoDB" id="361001at2759"/>
<dbReference type="EMBL" id="BLIY01000014">
    <property type="protein sequence ID" value="GFE54257.1"/>
    <property type="molecule type" value="Genomic_DNA"/>
</dbReference>
<feature type="region of interest" description="Disordered" evidence="1">
    <location>
        <begin position="557"/>
        <end position="581"/>
    </location>
</feature>
<evidence type="ECO:0000313" key="3">
    <source>
        <dbReference type="Proteomes" id="UP001057455"/>
    </source>
</evidence>
<sequence length="685" mass="75869">MATSRDILESARARYAETKRAAEMNISEHMLRSSRLLKQVRSVTDGNHYRFPQTQMSYIHSLQGIQTTLSDVDMPSGRLYPGDRFQTSCGMDTSSGTSLSTSHSSTGSTGTTTLCSSTWSHSVIGRKQMTQAAWISQSSTVHTNLSKISNWEDHVKIPEILLTDPADILCGNKSAYSKDESEEKDKLSQLLNDTSYEIALEADVTNSYRNRAMFSQHVASSLGYCKGDTSHGALCGVTSNHALVDSIVGETCAGLENLSHEWNAARGAGVRLSGPQNGPLPSFKDSCDDQTLSSIDTLYMKTFGVRSGLLGDDNNHNLTHALLQINEKDKAREAELAPKMCTTRPPVKDSTAPKELPSATKKADFNTSPLSTEHSGPMNPFDHVNILSEDKFRIKLHKMSDFNKHFTPASRSRGTDVDIQTDMEPESQKESLDPLKRESKIKVVYAGRNEQLAGLGTRPQVIQHSATEIASDASAAAIISNVMPRLVEVPTATVDSTTTEWEEPNDIRTRRAQHRAELAIMDDAEQHKWKSRHAPLYERMRQNERCGVRMSMLCRGGRRGGSRLTHGSPRDVDTTSEHSMEEPNLIYESPSNKIHNLANEAKPTVVDPGLSDSPRMVRGYYGYDDEPGIHHISSSQFFAPSKPEVVIPNKPAVSAGWRDPFQDFEGWWNQHSVPLSRLREQLSIS</sequence>
<keyword evidence="3" id="KW-1185">Reference proteome</keyword>
<reference evidence="2" key="1">
    <citation type="submission" date="2019-12" db="EMBL/GenBank/DDBJ databases">
        <title>Genome sequence of Babesia ovis.</title>
        <authorList>
            <person name="Yamagishi J."/>
            <person name="Sevinc F."/>
            <person name="Xuan X."/>
        </authorList>
    </citation>
    <scope>NUCLEOTIDE SEQUENCE</scope>
    <source>
        <strain evidence="2">Selcuk</strain>
    </source>
</reference>
<protein>
    <submittedName>
        <fullName evidence="2">Uncharacterized protein</fullName>
    </submittedName>
</protein>
<dbReference type="Proteomes" id="UP001057455">
    <property type="component" value="Unassembled WGS sequence"/>
</dbReference>